<evidence type="ECO:0000256" key="12">
    <source>
        <dbReference type="ARBA" id="ARBA00047445"/>
    </source>
</evidence>
<evidence type="ECO:0000256" key="2">
    <source>
        <dbReference type="ARBA" id="ARBA00004893"/>
    </source>
</evidence>
<dbReference type="GO" id="GO:0005737">
    <property type="term" value="C:cytoplasm"/>
    <property type="evidence" value="ECO:0007669"/>
    <property type="project" value="TreeGrafter"/>
</dbReference>
<gene>
    <name evidence="18" type="ORF">HMN09_01215400</name>
</gene>
<evidence type="ECO:0000256" key="3">
    <source>
        <dbReference type="ARBA" id="ARBA00009400"/>
    </source>
</evidence>
<organism evidence="18 19">
    <name type="scientific">Mycena chlorophos</name>
    <name type="common">Agaric fungus</name>
    <name type="synonym">Agaricus chlorophos</name>
    <dbReference type="NCBI Taxonomy" id="658473"/>
    <lineage>
        <taxon>Eukaryota</taxon>
        <taxon>Fungi</taxon>
        <taxon>Dikarya</taxon>
        <taxon>Basidiomycota</taxon>
        <taxon>Agaricomycotina</taxon>
        <taxon>Agaricomycetes</taxon>
        <taxon>Agaricomycetidae</taxon>
        <taxon>Agaricales</taxon>
        <taxon>Marasmiineae</taxon>
        <taxon>Mycenaceae</taxon>
        <taxon>Mycena</taxon>
    </lineage>
</organism>
<dbReference type="InterPro" id="IPR018466">
    <property type="entry name" value="Kre9/Knh1-like_N"/>
</dbReference>
<evidence type="ECO:0000256" key="9">
    <source>
        <dbReference type="ARBA" id="ARBA00022679"/>
    </source>
</evidence>
<dbReference type="Gene3D" id="3.90.1170.20">
    <property type="entry name" value="Quinolinate phosphoribosyl transferase, N-terminal domain"/>
    <property type="match status" value="1"/>
</dbReference>
<evidence type="ECO:0000256" key="14">
    <source>
        <dbReference type="SAM" id="SignalP"/>
    </source>
</evidence>
<feature type="signal peptide" evidence="14">
    <location>
        <begin position="1"/>
        <end position="17"/>
    </location>
</feature>
<dbReference type="SUPFAM" id="SSF54675">
    <property type="entry name" value="Nicotinate/Quinolinate PRTase N-terminal domain-like"/>
    <property type="match status" value="1"/>
</dbReference>
<dbReference type="NCBIfam" id="TIGR00078">
    <property type="entry name" value="nadC"/>
    <property type="match status" value="1"/>
</dbReference>
<keyword evidence="7" id="KW-0662">Pyridine nucleotide biosynthesis</keyword>
<dbReference type="CDD" id="cd01572">
    <property type="entry name" value="QPRTase"/>
    <property type="match status" value="1"/>
</dbReference>
<dbReference type="Gene3D" id="3.20.20.70">
    <property type="entry name" value="Aldolase class I"/>
    <property type="match status" value="1"/>
</dbReference>
<evidence type="ECO:0000256" key="7">
    <source>
        <dbReference type="ARBA" id="ARBA00022642"/>
    </source>
</evidence>
<dbReference type="Pfam" id="PF01729">
    <property type="entry name" value="QRPTase_C"/>
    <property type="match status" value="1"/>
</dbReference>
<comment type="catalytic activity">
    <reaction evidence="12">
        <text>nicotinate beta-D-ribonucleotide + CO2 + diphosphate = quinolinate + 5-phospho-alpha-D-ribose 1-diphosphate + 2 H(+)</text>
        <dbReference type="Rhea" id="RHEA:12733"/>
        <dbReference type="ChEBI" id="CHEBI:15378"/>
        <dbReference type="ChEBI" id="CHEBI:16526"/>
        <dbReference type="ChEBI" id="CHEBI:29959"/>
        <dbReference type="ChEBI" id="CHEBI:33019"/>
        <dbReference type="ChEBI" id="CHEBI:57502"/>
        <dbReference type="ChEBI" id="CHEBI:58017"/>
        <dbReference type="EC" id="2.4.2.19"/>
    </reaction>
</comment>
<evidence type="ECO:0000313" key="19">
    <source>
        <dbReference type="Proteomes" id="UP000613580"/>
    </source>
</evidence>
<dbReference type="GO" id="GO:0009435">
    <property type="term" value="P:NAD+ biosynthetic process"/>
    <property type="evidence" value="ECO:0007669"/>
    <property type="project" value="UniProtKB-UniPathway"/>
</dbReference>
<evidence type="ECO:0000256" key="5">
    <source>
        <dbReference type="ARBA" id="ARBA00011944"/>
    </source>
</evidence>
<keyword evidence="9" id="KW-0808">Transferase</keyword>
<protein>
    <recommendedName>
        <fullName evidence="6">Nicotinate-nucleotide pyrophosphorylase [carboxylating]</fullName>
        <ecNumber evidence="5">2.4.2.19</ecNumber>
    </recommendedName>
    <alternativeName>
        <fullName evidence="11">Quinolinate phosphoribosyltransferase [decarboxylating]</fullName>
    </alternativeName>
</protein>
<dbReference type="InterPro" id="IPR036068">
    <property type="entry name" value="Nicotinate_pribotase-like_C"/>
</dbReference>
<comment type="subunit">
    <text evidence="4">Hexamer formed by 3 homodimers.</text>
</comment>
<feature type="region of interest" description="Disordered" evidence="13">
    <location>
        <begin position="124"/>
        <end position="175"/>
    </location>
</feature>
<dbReference type="PANTHER" id="PTHR32179:SF3">
    <property type="entry name" value="NICOTINATE-NUCLEOTIDE PYROPHOSPHORYLASE [CARBOXYLATING]"/>
    <property type="match status" value="1"/>
</dbReference>
<dbReference type="Proteomes" id="UP000613580">
    <property type="component" value="Unassembled WGS sequence"/>
</dbReference>
<feature type="compositionally biased region" description="Low complexity" evidence="13">
    <location>
        <begin position="124"/>
        <end position="158"/>
    </location>
</feature>
<feature type="domain" description="Quinolinate phosphoribosyl transferase C-terminal" evidence="15">
    <location>
        <begin position="333"/>
        <end position="506"/>
    </location>
</feature>
<dbReference type="SUPFAM" id="SSF51690">
    <property type="entry name" value="Nicotinate/Quinolinate PRTase C-terminal domain-like"/>
    <property type="match status" value="1"/>
</dbReference>
<dbReference type="InterPro" id="IPR037128">
    <property type="entry name" value="Quinolinate_PRibosylTase_N_sf"/>
</dbReference>
<dbReference type="Pfam" id="PF02749">
    <property type="entry name" value="QRPTase_N"/>
    <property type="match status" value="1"/>
</dbReference>
<proteinExistence type="inferred from homology"/>
<comment type="function">
    <text evidence="1">Involved in the catabolism of quinolinic acid (QA).</text>
</comment>
<dbReference type="PANTHER" id="PTHR32179">
    <property type="entry name" value="NICOTINATE-NUCLEOTIDE PYROPHOSPHORYLASE [CARBOXYLATING]"/>
    <property type="match status" value="1"/>
</dbReference>
<dbReference type="InterPro" id="IPR027277">
    <property type="entry name" value="NadC/ModD"/>
</dbReference>
<evidence type="ECO:0000259" key="15">
    <source>
        <dbReference type="Pfam" id="PF01729"/>
    </source>
</evidence>
<comment type="similarity">
    <text evidence="3">Belongs to the NadC/ModD family.</text>
</comment>
<reference evidence="18" key="1">
    <citation type="submission" date="2020-05" db="EMBL/GenBank/DDBJ databases">
        <title>Mycena genomes resolve the evolution of fungal bioluminescence.</title>
        <authorList>
            <person name="Tsai I.J."/>
        </authorList>
    </citation>
    <scope>NUCLEOTIDE SEQUENCE</scope>
    <source>
        <strain evidence="18">110903Hualien_Pintung</strain>
    </source>
</reference>
<dbReference type="AlphaFoldDB" id="A0A8H6S5Q9"/>
<comment type="pathway">
    <text evidence="2">Cofactor biosynthesis; NAD(+) biosynthesis; nicotinate D-ribonucleotide from quinolinate: step 1/1.</text>
</comment>
<accession>A0A8H6S5Q9</accession>
<sequence length="512" mass="55261">MLKNLFLVAAFVASVSAVSVTYPYSGVNYTTDGQNKVSWSSVSTDPKNFTITLSNGNPSDDQQLDALVDTGLGTIEVNPPSEGWPASGAGPYTINIVASAENTNSILAQSPKFFFQAPKTSSTSAPVQTAAVQTAPTTQPTDDTTSTDNTTTTVPPASGGERRVGARCQHGPPYRASPPLRRFGLDLPPLHTTTALRILFETELFSTTDRVPNLPLAIMPPNSYAHLLPPSWKPQVTVWLEEDTPSFDYGGYVVGEAEREAYLFGKGKVPAVLAGSPFFTEVFEQLGCRVVWHIEEGETFEPVKHVATVTGKARHLLLGERVALNLLARCSGIATKSKHIKDLARGYGFKGIVAGTRKTTPGFRLVEKYGMLVGGIDSHRHDLSSMIMLKDNHIWSSGSITAAIQQARAVGGFSLLLDVEVQSEAEADEAIDAGADVIMLDNLEGEELVGVARRLKERWGGKRKFLLETSGNITEANLQERAANELDILSTSTVHQSVQHIDFSLKIQKPTA</sequence>
<keyword evidence="8" id="KW-0328">Glycosyltransferase</keyword>
<dbReference type="InterPro" id="IPR022412">
    <property type="entry name" value="Quinolinate_PRibosylTrfase_N"/>
</dbReference>
<dbReference type="FunFam" id="3.20.20.70:FF:000090">
    <property type="entry name" value="Nicotinate-nucleotide pyrophosphorylase [carboxylating]"/>
    <property type="match status" value="1"/>
</dbReference>
<evidence type="ECO:0000256" key="10">
    <source>
        <dbReference type="ARBA" id="ARBA00022729"/>
    </source>
</evidence>
<evidence type="ECO:0000256" key="13">
    <source>
        <dbReference type="SAM" id="MobiDB-lite"/>
    </source>
</evidence>
<dbReference type="EMBL" id="JACAZE010000022">
    <property type="protein sequence ID" value="KAF7292317.1"/>
    <property type="molecule type" value="Genomic_DNA"/>
</dbReference>
<dbReference type="OrthoDB" id="10067394at2759"/>
<evidence type="ECO:0000256" key="4">
    <source>
        <dbReference type="ARBA" id="ARBA00011218"/>
    </source>
</evidence>
<evidence type="ECO:0000256" key="8">
    <source>
        <dbReference type="ARBA" id="ARBA00022676"/>
    </source>
</evidence>
<comment type="caution">
    <text evidence="18">The sequence shown here is derived from an EMBL/GenBank/DDBJ whole genome shotgun (WGS) entry which is preliminary data.</text>
</comment>
<dbReference type="InterPro" id="IPR002638">
    <property type="entry name" value="Quinolinate_PRibosylTrfase_C"/>
</dbReference>
<feature type="domain" description="Yeast cell wall synthesis Kre9/Knh1-like N-terminal" evidence="17">
    <location>
        <begin position="23"/>
        <end position="113"/>
    </location>
</feature>
<evidence type="ECO:0000256" key="11">
    <source>
        <dbReference type="ARBA" id="ARBA00033102"/>
    </source>
</evidence>
<dbReference type="Pfam" id="PF10342">
    <property type="entry name" value="Kre9_KNH"/>
    <property type="match status" value="1"/>
</dbReference>
<dbReference type="EC" id="2.4.2.19" evidence="5"/>
<evidence type="ECO:0000313" key="18">
    <source>
        <dbReference type="EMBL" id="KAF7292317.1"/>
    </source>
</evidence>
<dbReference type="GO" id="GO:0004514">
    <property type="term" value="F:nicotinate-nucleotide diphosphorylase (carboxylating) activity"/>
    <property type="evidence" value="ECO:0007669"/>
    <property type="project" value="UniProtKB-EC"/>
</dbReference>
<dbReference type="InterPro" id="IPR004393">
    <property type="entry name" value="NadC"/>
</dbReference>
<keyword evidence="10 14" id="KW-0732">Signal</keyword>
<keyword evidence="19" id="KW-1185">Reference proteome</keyword>
<evidence type="ECO:0000256" key="6">
    <source>
        <dbReference type="ARBA" id="ARBA00020990"/>
    </source>
</evidence>
<feature type="domain" description="Quinolinate phosphoribosyl transferase N-terminal" evidence="16">
    <location>
        <begin position="257"/>
        <end position="331"/>
    </location>
</feature>
<evidence type="ECO:0000256" key="1">
    <source>
        <dbReference type="ARBA" id="ARBA00003237"/>
    </source>
</evidence>
<name>A0A8H6S5Q9_MYCCL</name>
<evidence type="ECO:0000259" key="16">
    <source>
        <dbReference type="Pfam" id="PF02749"/>
    </source>
</evidence>
<dbReference type="InterPro" id="IPR013785">
    <property type="entry name" value="Aldolase_TIM"/>
</dbReference>
<dbReference type="GO" id="GO:0034213">
    <property type="term" value="P:quinolinate catabolic process"/>
    <property type="evidence" value="ECO:0007669"/>
    <property type="project" value="TreeGrafter"/>
</dbReference>
<dbReference type="UniPathway" id="UPA00253">
    <property type="reaction ID" value="UER00331"/>
</dbReference>
<evidence type="ECO:0000259" key="17">
    <source>
        <dbReference type="Pfam" id="PF10342"/>
    </source>
</evidence>
<feature type="chain" id="PRO_5035003355" description="Nicotinate-nucleotide pyrophosphorylase [carboxylating]" evidence="14">
    <location>
        <begin position="18"/>
        <end position="512"/>
    </location>
</feature>